<sequence length="179" mass="19489">MTSSVQADRTQKRFDLWDVNGDGQIDRADWNAEATRILQAFGEAPTSPAGRQLTEAYLGMWSFFADKAGIDEHDGALTPEQFNHIAEEHVLENGGAGFGRVVKPTIQAMVELVDVDGDGQVNPAEFKTWLDAIGVEGIVPAEAFRQIDTDGDGQLSVDELVHAVRAYHVGELDVPLLGR</sequence>
<dbReference type="Pfam" id="PF13405">
    <property type="entry name" value="EF-hand_6"/>
    <property type="match status" value="1"/>
</dbReference>
<evidence type="ECO:0000259" key="1">
    <source>
        <dbReference type="PROSITE" id="PS50222"/>
    </source>
</evidence>
<dbReference type="OrthoDB" id="7356823at2"/>
<dbReference type="RefSeq" id="WP_043908935.1">
    <property type="nucleotide sequence ID" value="NZ_BMRI01000040.1"/>
</dbReference>
<organism evidence="2 3">
    <name type="scientific">Kitasatospora griseola</name>
    <name type="common">Streptomyces griseolosporeus</name>
    <dbReference type="NCBI Taxonomy" id="2064"/>
    <lineage>
        <taxon>Bacteria</taxon>
        <taxon>Bacillati</taxon>
        <taxon>Actinomycetota</taxon>
        <taxon>Actinomycetes</taxon>
        <taxon>Kitasatosporales</taxon>
        <taxon>Streptomycetaceae</taxon>
        <taxon>Kitasatospora</taxon>
    </lineage>
</organism>
<dbReference type="SUPFAM" id="SSF47473">
    <property type="entry name" value="EF-hand"/>
    <property type="match status" value="1"/>
</dbReference>
<dbReference type="Pfam" id="PF13202">
    <property type="entry name" value="EF-hand_5"/>
    <property type="match status" value="2"/>
</dbReference>
<proteinExistence type="predicted"/>
<dbReference type="CDD" id="cd00051">
    <property type="entry name" value="EFh"/>
    <property type="match status" value="1"/>
</dbReference>
<dbReference type="InterPro" id="IPR018247">
    <property type="entry name" value="EF_Hand_1_Ca_BS"/>
</dbReference>
<feature type="domain" description="EF-hand" evidence="1">
    <location>
        <begin position="5"/>
        <end position="40"/>
    </location>
</feature>
<evidence type="ECO:0000313" key="2">
    <source>
        <dbReference type="EMBL" id="KIQ67103.1"/>
    </source>
</evidence>
<feature type="domain" description="EF-hand" evidence="1">
    <location>
        <begin position="101"/>
        <end position="136"/>
    </location>
</feature>
<comment type="caution">
    <text evidence="2">The sequence shown here is derived from an EMBL/GenBank/DDBJ whole genome shotgun (WGS) entry which is preliminary data.</text>
</comment>
<evidence type="ECO:0000313" key="3">
    <source>
        <dbReference type="Proteomes" id="UP000032066"/>
    </source>
</evidence>
<dbReference type="PROSITE" id="PS50222">
    <property type="entry name" value="EF_HAND_2"/>
    <property type="match status" value="3"/>
</dbReference>
<dbReference type="STRING" id="2064.TR51_07020"/>
<gene>
    <name evidence="2" type="ORF">TR51_07020</name>
</gene>
<dbReference type="SMART" id="SM00054">
    <property type="entry name" value="EFh"/>
    <property type="match status" value="3"/>
</dbReference>
<keyword evidence="3" id="KW-1185">Reference proteome</keyword>
<feature type="domain" description="EF-hand" evidence="1">
    <location>
        <begin position="142"/>
        <end position="170"/>
    </location>
</feature>
<dbReference type="EMBL" id="JXZB01000001">
    <property type="protein sequence ID" value="KIQ67103.1"/>
    <property type="molecule type" value="Genomic_DNA"/>
</dbReference>
<dbReference type="GO" id="GO:0005509">
    <property type="term" value="F:calcium ion binding"/>
    <property type="evidence" value="ECO:0007669"/>
    <property type="project" value="InterPro"/>
</dbReference>
<accession>A0A0D0Q7L4</accession>
<dbReference type="InterPro" id="IPR002048">
    <property type="entry name" value="EF_hand_dom"/>
</dbReference>
<dbReference type="Gene3D" id="1.10.238.10">
    <property type="entry name" value="EF-hand"/>
    <property type="match status" value="1"/>
</dbReference>
<dbReference type="InterPro" id="IPR011992">
    <property type="entry name" value="EF-hand-dom_pair"/>
</dbReference>
<name>A0A0D0Q7L4_KITGR</name>
<dbReference type="PATRIC" id="fig|2064.6.peg.1536"/>
<dbReference type="PROSITE" id="PS00018">
    <property type="entry name" value="EF_HAND_1"/>
    <property type="match status" value="3"/>
</dbReference>
<protein>
    <submittedName>
        <fullName evidence="2">Signal transduction protein</fullName>
    </submittedName>
</protein>
<reference evidence="2 3" key="1">
    <citation type="submission" date="2015-02" db="EMBL/GenBank/DDBJ databases">
        <title>Draft genome sequence of Kitasatospora griseola MF730-N6, a bafilomycin, terpentecin and satosporin producer.</title>
        <authorList>
            <person name="Arens J.C."/>
            <person name="Haltli B."/>
            <person name="Kerr R.G."/>
        </authorList>
    </citation>
    <scope>NUCLEOTIDE SEQUENCE [LARGE SCALE GENOMIC DNA]</scope>
    <source>
        <strain evidence="2 3">MF730-N6</strain>
    </source>
</reference>
<dbReference type="AlphaFoldDB" id="A0A0D0Q7L4"/>
<dbReference type="Proteomes" id="UP000032066">
    <property type="component" value="Unassembled WGS sequence"/>
</dbReference>